<feature type="binding site" evidence="4">
    <location>
        <position position="220"/>
    </location>
    <ligand>
        <name>1D-myo-inositol 2-(L-cysteinylamino)-2-deoxy-alpha-D-glucopyranoside</name>
        <dbReference type="ChEBI" id="CHEBI:58887"/>
    </ligand>
</feature>
<comment type="function">
    <text evidence="4">Catalyzes the transfer of acetyl from acetyl-CoA to desacetylmycothiol (Cys-GlcN-Ins) to form mycothiol.</text>
</comment>
<dbReference type="InterPro" id="IPR016181">
    <property type="entry name" value="Acyl_CoA_acyltransferase"/>
</dbReference>
<feature type="binding site" evidence="4">
    <location>
        <begin position="231"/>
        <end position="237"/>
    </location>
    <ligand>
        <name>acetyl-CoA</name>
        <dbReference type="ChEBI" id="CHEBI:57288"/>
        <label>2</label>
    </ligand>
</feature>
<feature type="domain" description="N-acetyltransferase" evidence="5">
    <location>
        <begin position="3"/>
        <end position="129"/>
    </location>
</feature>
<keyword evidence="2 4" id="KW-0677">Repeat</keyword>
<comment type="catalytic activity">
    <reaction evidence="4">
        <text>1D-myo-inositol 2-(L-cysteinylamino)-2-deoxy-alpha-D-glucopyranoside + acetyl-CoA = mycothiol + CoA + H(+)</text>
        <dbReference type="Rhea" id="RHEA:26172"/>
        <dbReference type="ChEBI" id="CHEBI:15378"/>
        <dbReference type="ChEBI" id="CHEBI:16768"/>
        <dbReference type="ChEBI" id="CHEBI:57287"/>
        <dbReference type="ChEBI" id="CHEBI:57288"/>
        <dbReference type="ChEBI" id="CHEBI:58887"/>
        <dbReference type="EC" id="2.3.1.189"/>
    </reaction>
</comment>
<keyword evidence="3 4" id="KW-0012">Acyltransferase</keyword>
<dbReference type="NCBIfam" id="TIGR03448">
    <property type="entry name" value="mycothiol_MshD"/>
    <property type="match status" value="1"/>
</dbReference>
<organism evidence="6 7">
    <name type="scientific">Nocardioides marmoribigeumensis</name>
    <dbReference type="NCBI Taxonomy" id="433649"/>
    <lineage>
        <taxon>Bacteria</taxon>
        <taxon>Bacillati</taxon>
        <taxon>Actinomycetota</taxon>
        <taxon>Actinomycetes</taxon>
        <taxon>Propionibacteriales</taxon>
        <taxon>Nocardioidaceae</taxon>
        <taxon>Nocardioides</taxon>
    </lineage>
</organism>
<dbReference type="PROSITE" id="PS51186">
    <property type="entry name" value="GNAT"/>
    <property type="match status" value="2"/>
</dbReference>
<feature type="binding site" evidence="4">
    <location>
        <begin position="224"/>
        <end position="226"/>
    </location>
    <ligand>
        <name>acetyl-CoA</name>
        <dbReference type="ChEBI" id="CHEBI:57288"/>
        <label>2</label>
    </ligand>
</feature>
<sequence>MSRHLTSLTEADVAAVRAVVDAAEHADHVRPVDEAVELLLARGLGSGAALWLDEGGFALVRPGEPRELDLVVRPDARRAGLGAALAREVLDDGPWAAWSHGDHPGARALAARLGFRAERSLWVMRLPGDVSLPQAPSEGPTLRAFRPGEDDDELLRVNREAFAHHPEQAGLDPAGLEERMGQPWFDPAGLLVADAGGGHLVGFHWTKVHEASDDAPRHGEVYVIGVDPSAQGGGLGRRLLVAGLAHLRSVLGDDAEVVLYVESDNDPAVAMYAKFGFAHAARDTHVQYRRGPVLLGT</sequence>
<gene>
    <name evidence="4" type="primary">mshD</name>
    <name evidence="6" type="ORF">J2S63_001590</name>
</gene>
<name>A0ABU2BTU5_9ACTN</name>
<dbReference type="Proteomes" id="UP001183648">
    <property type="component" value="Unassembled WGS sequence"/>
</dbReference>
<comment type="caution">
    <text evidence="4">Lacks conserved residue(s) required for the propagation of feature annotation.</text>
</comment>
<evidence type="ECO:0000256" key="3">
    <source>
        <dbReference type="ARBA" id="ARBA00023315"/>
    </source>
</evidence>
<dbReference type="EMBL" id="JAVDYG010000001">
    <property type="protein sequence ID" value="MDR7362037.1"/>
    <property type="molecule type" value="Genomic_DNA"/>
</dbReference>
<evidence type="ECO:0000259" key="5">
    <source>
        <dbReference type="PROSITE" id="PS51186"/>
    </source>
</evidence>
<accession>A0ABU2BTU5</accession>
<dbReference type="PANTHER" id="PTHR43617">
    <property type="entry name" value="L-AMINO ACID N-ACETYLTRANSFERASE"/>
    <property type="match status" value="1"/>
</dbReference>
<protein>
    <recommendedName>
        <fullName evidence="4">Mycothiol acetyltransferase</fullName>
        <shortName evidence="4">MSH acetyltransferase</shortName>
        <ecNumber evidence="4">2.3.1.189</ecNumber>
    </recommendedName>
    <alternativeName>
        <fullName evidence="4">Mycothiol synthase</fullName>
    </alternativeName>
</protein>
<reference evidence="6 7" key="1">
    <citation type="submission" date="2023-07" db="EMBL/GenBank/DDBJ databases">
        <title>Sequencing the genomes of 1000 actinobacteria strains.</title>
        <authorList>
            <person name="Klenk H.-P."/>
        </authorList>
    </citation>
    <scope>NUCLEOTIDE SEQUENCE [LARGE SCALE GENOMIC DNA]</scope>
    <source>
        <strain evidence="6 7">DSM 19426</strain>
    </source>
</reference>
<feature type="domain" description="N-acetyltransferase" evidence="5">
    <location>
        <begin position="140"/>
        <end position="297"/>
    </location>
</feature>
<comment type="subunit">
    <text evidence="4">Monomer.</text>
</comment>
<dbReference type="InterPro" id="IPR000182">
    <property type="entry name" value="GNAT_dom"/>
</dbReference>
<feature type="binding site" evidence="4">
    <location>
        <position position="207"/>
    </location>
    <ligand>
        <name>1D-myo-inositol 2-(L-cysteinylamino)-2-deoxy-alpha-D-glucopyranoside</name>
        <dbReference type="ChEBI" id="CHEBI:58887"/>
    </ligand>
</feature>
<dbReference type="EC" id="2.3.1.189" evidence="4"/>
<dbReference type="InterPro" id="IPR050276">
    <property type="entry name" value="MshD_Acetyltransferase"/>
</dbReference>
<comment type="caution">
    <text evidence="6">The sequence shown here is derived from an EMBL/GenBank/DDBJ whole genome shotgun (WGS) entry which is preliminary data.</text>
</comment>
<evidence type="ECO:0000256" key="1">
    <source>
        <dbReference type="ARBA" id="ARBA00022679"/>
    </source>
</evidence>
<dbReference type="GO" id="GO:0035447">
    <property type="term" value="F:mycothiol synthase activity"/>
    <property type="evidence" value="ECO:0007669"/>
    <property type="project" value="UniProtKB-EC"/>
</dbReference>
<feature type="binding site" evidence="4">
    <location>
        <position position="260"/>
    </location>
    <ligand>
        <name>1D-myo-inositol 2-(L-cysteinylamino)-2-deoxy-alpha-D-glucopyranoside</name>
        <dbReference type="ChEBI" id="CHEBI:58887"/>
    </ligand>
</feature>
<dbReference type="HAMAP" id="MF_01698">
    <property type="entry name" value="MshD"/>
    <property type="match status" value="1"/>
</dbReference>
<dbReference type="Gene3D" id="3.40.630.30">
    <property type="match status" value="1"/>
</dbReference>
<proteinExistence type="inferred from homology"/>
<evidence type="ECO:0000256" key="4">
    <source>
        <dbReference type="HAMAP-Rule" id="MF_01698"/>
    </source>
</evidence>
<dbReference type="RefSeq" id="WP_310300942.1">
    <property type="nucleotide sequence ID" value="NZ_BAAAPS010000008.1"/>
</dbReference>
<comment type="similarity">
    <text evidence="4">Belongs to the acetyltransferase family. MshD subfamily.</text>
</comment>
<evidence type="ECO:0000256" key="2">
    <source>
        <dbReference type="ARBA" id="ARBA00022737"/>
    </source>
</evidence>
<dbReference type="Pfam" id="PF00583">
    <property type="entry name" value="Acetyltransf_1"/>
    <property type="match status" value="1"/>
</dbReference>
<dbReference type="InterPro" id="IPR017813">
    <property type="entry name" value="Mycothiol_AcTrfase"/>
</dbReference>
<dbReference type="CDD" id="cd04301">
    <property type="entry name" value="NAT_SF"/>
    <property type="match status" value="1"/>
</dbReference>
<feature type="binding site" evidence="4">
    <location>
        <position position="167"/>
    </location>
    <ligand>
        <name>1D-myo-inositol 2-(L-cysteinylamino)-2-deoxy-alpha-D-glucopyranoside</name>
        <dbReference type="ChEBI" id="CHEBI:58887"/>
    </ligand>
</feature>
<dbReference type="SUPFAM" id="SSF55729">
    <property type="entry name" value="Acyl-CoA N-acyltransferases (Nat)"/>
    <property type="match status" value="1"/>
</dbReference>
<evidence type="ECO:0000313" key="7">
    <source>
        <dbReference type="Proteomes" id="UP001183648"/>
    </source>
</evidence>
<dbReference type="PIRSF" id="PIRSF021524">
    <property type="entry name" value="MSH_acetyltransferase"/>
    <property type="match status" value="1"/>
</dbReference>
<dbReference type="PANTHER" id="PTHR43617:SF31">
    <property type="entry name" value="MYCOTHIOL ACETYLTRANSFERASE"/>
    <property type="match status" value="1"/>
</dbReference>
<feature type="binding site" evidence="4">
    <location>
        <position position="34"/>
    </location>
    <ligand>
        <name>1D-myo-inositol 2-(L-cysteinylamino)-2-deoxy-alpha-D-glucopyranoside</name>
        <dbReference type="ChEBI" id="CHEBI:58887"/>
    </ligand>
</feature>
<keyword evidence="7" id="KW-1185">Reference proteome</keyword>
<keyword evidence="1 4" id="KW-0808">Transferase</keyword>
<evidence type="ECO:0000313" key="6">
    <source>
        <dbReference type="EMBL" id="MDR7362037.1"/>
    </source>
</evidence>
<feature type="binding site" evidence="4">
    <location>
        <begin position="70"/>
        <end position="72"/>
    </location>
    <ligand>
        <name>acetyl-CoA</name>
        <dbReference type="ChEBI" id="CHEBI:57288"/>
        <label>1</label>
    </ligand>
</feature>